<dbReference type="HAMAP" id="MF_01274">
    <property type="entry name" value="Pantothen_kinase_3"/>
    <property type="match status" value="1"/>
</dbReference>
<evidence type="ECO:0000256" key="13">
    <source>
        <dbReference type="ARBA" id="ARBA00022993"/>
    </source>
</evidence>
<dbReference type="UniPathway" id="UPA00241">
    <property type="reaction ID" value="UER00352"/>
</dbReference>
<evidence type="ECO:0000256" key="9">
    <source>
        <dbReference type="ARBA" id="ARBA00022741"/>
    </source>
</evidence>
<keyword evidence="9 16" id="KW-0547">Nucleotide-binding</keyword>
<dbReference type="PANTHER" id="PTHR34265">
    <property type="entry name" value="TYPE III PANTOTHENATE KINASE"/>
    <property type="match status" value="1"/>
</dbReference>
<evidence type="ECO:0000256" key="2">
    <source>
        <dbReference type="ARBA" id="ARBA00001958"/>
    </source>
</evidence>
<dbReference type="Proteomes" id="UP000238605">
    <property type="component" value="Unassembled WGS sequence"/>
</dbReference>
<dbReference type="SUPFAM" id="SSF53067">
    <property type="entry name" value="Actin-like ATPase domain"/>
    <property type="match status" value="2"/>
</dbReference>
<reference evidence="17 18" key="1">
    <citation type="submission" date="2018-02" db="EMBL/GenBank/DDBJ databases">
        <title>Reclassifiation of [Polyangium] brachysporum DSM 7029 as Guopingzhaonella breviflexa gen. nov., sp. nov., a member of the family Comamonadaceae.</title>
        <authorList>
            <person name="Tang B."/>
        </authorList>
    </citation>
    <scope>NUCLEOTIDE SEQUENCE [LARGE SCALE GENOMIC DNA]</scope>
    <source>
        <strain evidence="17 18">BCRC 80649</strain>
    </source>
</reference>
<comment type="caution">
    <text evidence="17">The sequence shown here is derived from an EMBL/GenBank/DDBJ whole genome shotgun (WGS) entry which is preliminary data.</text>
</comment>
<dbReference type="GO" id="GO:0005737">
    <property type="term" value="C:cytoplasm"/>
    <property type="evidence" value="ECO:0007669"/>
    <property type="project" value="UniProtKB-SubCell"/>
</dbReference>
<dbReference type="NCBIfam" id="TIGR00671">
    <property type="entry name" value="baf"/>
    <property type="match status" value="1"/>
</dbReference>
<gene>
    <name evidence="16" type="primary">coaX</name>
    <name evidence="17" type="ORF">C1704_16335</name>
</gene>
<evidence type="ECO:0000256" key="1">
    <source>
        <dbReference type="ARBA" id="ARBA00001206"/>
    </source>
</evidence>
<sequence length="260" mass="28373">MSFLAIDIGNTRLKWAVYDAMHPGARLLAHGAVFIENIDTLAEEEWKDLLPPQAMIGCCVASDAVRRRVEEQIEELWDFAPVWVVASNQEDDVTNGYDHPSRLGADRWVAMIGARWHLLQRGEPRPALVVMVGTAVTVDALDASGHFLGGFILPGHGIMLRALEGGTAGLRVPTGEVCEFPTNTSDALTSGGTFAIAGAIDRMHRNIEARCGEPPSCWLTGGAGWKMAPHLDPSFELVETLIFDGLLHIAERRAEAKRTR</sequence>
<keyword evidence="8 16" id="KW-0808">Transferase</keyword>
<comment type="similarity">
    <text evidence="14 16">Belongs to the type III pantothenate kinase family.</text>
</comment>
<keyword evidence="18" id="KW-1185">Reference proteome</keyword>
<feature type="binding site" evidence="16">
    <location>
        <begin position="104"/>
        <end position="107"/>
    </location>
    <ligand>
        <name>substrate</name>
    </ligand>
</feature>
<comment type="function">
    <text evidence="16">Catalyzes the phosphorylation of pantothenate (Pan), the first step in CoA biosynthesis.</text>
</comment>
<dbReference type="PANTHER" id="PTHR34265:SF1">
    <property type="entry name" value="TYPE III PANTOTHENATE KINASE"/>
    <property type="match status" value="1"/>
</dbReference>
<evidence type="ECO:0000256" key="6">
    <source>
        <dbReference type="ARBA" id="ARBA00012102"/>
    </source>
</evidence>
<evidence type="ECO:0000256" key="12">
    <source>
        <dbReference type="ARBA" id="ARBA00022958"/>
    </source>
</evidence>
<comment type="subunit">
    <text evidence="5 16">Homodimer.</text>
</comment>
<evidence type="ECO:0000256" key="16">
    <source>
        <dbReference type="HAMAP-Rule" id="MF_01274"/>
    </source>
</evidence>
<comment type="catalytic activity">
    <reaction evidence="1 16">
        <text>(R)-pantothenate + ATP = (R)-4'-phosphopantothenate + ADP + H(+)</text>
        <dbReference type="Rhea" id="RHEA:16373"/>
        <dbReference type="ChEBI" id="CHEBI:10986"/>
        <dbReference type="ChEBI" id="CHEBI:15378"/>
        <dbReference type="ChEBI" id="CHEBI:29032"/>
        <dbReference type="ChEBI" id="CHEBI:30616"/>
        <dbReference type="ChEBI" id="CHEBI:456216"/>
        <dbReference type="EC" id="2.7.1.33"/>
    </reaction>
</comment>
<protein>
    <recommendedName>
        <fullName evidence="15 16">Type III pantothenate kinase</fullName>
        <ecNumber evidence="6 16">2.7.1.33</ecNumber>
    </recommendedName>
    <alternativeName>
        <fullName evidence="16">PanK-III</fullName>
    </alternativeName>
    <alternativeName>
        <fullName evidence="16">Pantothenic acid kinase</fullName>
    </alternativeName>
</protein>
<feature type="binding site" evidence="16">
    <location>
        <position position="184"/>
    </location>
    <ligand>
        <name>substrate</name>
    </ligand>
</feature>
<keyword evidence="11 16" id="KW-0067">ATP-binding</keyword>
<comment type="caution">
    <text evidence="16">Lacks conserved residue(s) required for the propagation of feature annotation.</text>
</comment>
<dbReference type="GO" id="GO:0015937">
    <property type="term" value="P:coenzyme A biosynthetic process"/>
    <property type="evidence" value="ECO:0007669"/>
    <property type="project" value="UniProtKB-UniRule"/>
</dbReference>
<evidence type="ECO:0000256" key="10">
    <source>
        <dbReference type="ARBA" id="ARBA00022777"/>
    </source>
</evidence>
<dbReference type="AlphaFoldDB" id="A0A2S5SR62"/>
<feature type="active site" description="Proton acceptor" evidence="16">
    <location>
        <position position="106"/>
    </location>
</feature>
<feature type="binding site" evidence="16">
    <location>
        <position position="97"/>
    </location>
    <ligand>
        <name>substrate</name>
    </ligand>
</feature>
<proteinExistence type="inferred from homology"/>
<comment type="cofactor">
    <cofactor evidence="2">
        <name>K(+)</name>
        <dbReference type="ChEBI" id="CHEBI:29103"/>
    </cofactor>
</comment>
<dbReference type="EMBL" id="PSNX01000017">
    <property type="protein sequence ID" value="PPE65047.1"/>
    <property type="molecule type" value="Genomic_DNA"/>
</dbReference>
<evidence type="ECO:0000256" key="5">
    <source>
        <dbReference type="ARBA" id="ARBA00011738"/>
    </source>
</evidence>
<comment type="subcellular location">
    <subcellularLocation>
        <location evidence="3 16">Cytoplasm</location>
    </subcellularLocation>
</comment>
<dbReference type="InterPro" id="IPR043129">
    <property type="entry name" value="ATPase_NBD"/>
</dbReference>
<evidence type="ECO:0000256" key="4">
    <source>
        <dbReference type="ARBA" id="ARBA00005225"/>
    </source>
</evidence>
<keyword evidence="12 16" id="KW-0630">Potassium</keyword>
<feature type="binding site" evidence="16">
    <location>
        <position position="134"/>
    </location>
    <ligand>
        <name>ATP</name>
        <dbReference type="ChEBI" id="CHEBI:30616"/>
    </ligand>
</feature>
<keyword evidence="10 16" id="KW-0418">Kinase</keyword>
<evidence type="ECO:0000256" key="14">
    <source>
        <dbReference type="ARBA" id="ARBA00038036"/>
    </source>
</evidence>
<organism evidence="17 18">
    <name type="scientific">Caldimonas caldifontis</name>
    <dbReference type="NCBI Taxonomy" id="1452508"/>
    <lineage>
        <taxon>Bacteria</taxon>
        <taxon>Pseudomonadati</taxon>
        <taxon>Pseudomonadota</taxon>
        <taxon>Betaproteobacteria</taxon>
        <taxon>Burkholderiales</taxon>
        <taxon>Sphaerotilaceae</taxon>
        <taxon>Caldimonas</taxon>
    </lineage>
</organism>
<evidence type="ECO:0000256" key="15">
    <source>
        <dbReference type="ARBA" id="ARBA00040883"/>
    </source>
</evidence>
<evidence type="ECO:0000313" key="18">
    <source>
        <dbReference type="Proteomes" id="UP000238605"/>
    </source>
</evidence>
<evidence type="ECO:0000256" key="3">
    <source>
        <dbReference type="ARBA" id="ARBA00004496"/>
    </source>
</evidence>
<evidence type="ECO:0000256" key="8">
    <source>
        <dbReference type="ARBA" id="ARBA00022679"/>
    </source>
</evidence>
<dbReference type="OrthoDB" id="9781305at2"/>
<dbReference type="CDD" id="cd24015">
    <property type="entry name" value="ASKHA_NBD_PanK-III"/>
    <property type="match status" value="1"/>
</dbReference>
<name>A0A2S5SR62_9BURK</name>
<dbReference type="GO" id="GO:0004594">
    <property type="term" value="F:pantothenate kinase activity"/>
    <property type="evidence" value="ECO:0007669"/>
    <property type="project" value="UniProtKB-UniRule"/>
</dbReference>
<accession>A0A2S5SR62</accession>
<dbReference type="GO" id="GO:0005524">
    <property type="term" value="F:ATP binding"/>
    <property type="evidence" value="ECO:0007669"/>
    <property type="project" value="UniProtKB-UniRule"/>
</dbReference>
<dbReference type="RefSeq" id="WP_104303807.1">
    <property type="nucleotide sequence ID" value="NZ_PSNX01000017.1"/>
</dbReference>
<evidence type="ECO:0000256" key="11">
    <source>
        <dbReference type="ARBA" id="ARBA00022840"/>
    </source>
</evidence>
<evidence type="ECO:0000313" key="17">
    <source>
        <dbReference type="EMBL" id="PPE65047.1"/>
    </source>
</evidence>
<evidence type="ECO:0000256" key="7">
    <source>
        <dbReference type="ARBA" id="ARBA00022490"/>
    </source>
</evidence>
<dbReference type="Gene3D" id="3.30.420.40">
    <property type="match status" value="2"/>
</dbReference>
<comment type="cofactor">
    <cofactor evidence="16">
        <name>NH4(+)</name>
        <dbReference type="ChEBI" id="CHEBI:28938"/>
    </cofactor>
    <cofactor evidence="16">
        <name>K(+)</name>
        <dbReference type="ChEBI" id="CHEBI:29103"/>
    </cofactor>
    <text evidence="16">A monovalent cation. Ammonium or potassium.</text>
</comment>
<feature type="binding site" evidence="16">
    <location>
        <begin position="7"/>
        <end position="14"/>
    </location>
    <ligand>
        <name>ATP</name>
        <dbReference type="ChEBI" id="CHEBI:30616"/>
    </ligand>
</feature>
<dbReference type="Pfam" id="PF03309">
    <property type="entry name" value="Pan_kinase"/>
    <property type="match status" value="1"/>
</dbReference>
<keyword evidence="7 16" id="KW-0963">Cytoplasm</keyword>
<dbReference type="EC" id="2.7.1.33" evidence="6 16"/>
<comment type="pathway">
    <text evidence="4 16">Cofactor biosynthesis; coenzyme A biosynthesis; CoA from (R)-pantothenate: step 1/5.</text>
</comment>
<keyword evidence="13 16" id="KW-0173">Coenzyme A biosynthesis</keyword>
<dbReference type="InterPro" id="IPR004619">
    <property type="entry name" value="Type_III_PanK"/>
</dbReference>